<feature type="region of interest" description="Disordered" evidence="1">
    <location>
        <begin position="1"/>
        <end position="48"/>
    </location>
</feature>
<evidence type="ECO:0000313" key="3">
    <source>
        <dbReference type="Proteomes" id="UP000014629"/>
    </source>
</evidence>
<sequence>MPSDRLGGPLEAAQSQLGGGQARAPAGVVPAEEADQLAETQGHGAHLPSYVVVGAARLRRISEKDQEARPART</sequence>
<keyword evidence="3" id="KW-1185">Reference proteome</keyword>
<dbReference type="RefSeq" id="WP_016639905.1">
    <property type="nucleotide sequence ID" value="NZ_AOPZ01000067.1"/>
</dbReference>
<comment type="caution">
    <text evidence="2">The sequence shown here is derived from an EMBL/GenBank/DDBJ whole genome shotgun (WGS) entry which is preliminary data.</text>
</comment>
<gene>
    <name evidence="2" type="ORF">STRAU_1775</name>
</gene>
<proteinExistence type="predicted"/>
<dbReference type="PATRIC" id="fig|1286094.4.peg.1754"/>
<organism evidence="2 3">
    <name type="scientific">Streptomyces aurantiacus JA 4570</name>
    <dbReference type="NCBI Taxonomy" id="1286094"/>
    <lineage>
        <taxon>Bacteria</taxon>
        <taxon>Bacillati</taxon>
        <taxon>Actinomycetota</taxon>
        <taxon>Actinomycetes</taxon>
        <taxon>Kitasatosporales</taxon>
        <taxon>Streptomycetaceae</taxon>
        <taxon>Streptomyces</taxon>
        <taxon>Streptomyces aurantiacus group</taxon>
    </lineage>
</organism>
<name>S4AUN7_9ACTN</name>
<dbReference type="EMBL" id="AOPZ01000067">
    <property type="protein sequence ID" value="EPH45147.1"/>
    <property type="molecule type" value="Genomic_DNA"/>
</dbReference>
<dbReference type="Proteomes" id="UP000014629">
    <property type="component" value="Unassembled WGS sequence"/>
</dbReference>
<evidence type="ECO:0000313" key="2">
    <source>
        <dbReference type="EMBL" id="EPH45147.1"/>
    </source>
</evidence>
<evidence type="ECO:0000256" key="1">
    <source>
        <dbReference type="SAM" id="MobiDB-lite"/>
    </source>
</evidence>
<reference evidence="2 3" key="1">
    <citation type="submission" date="2013-02" db="EMBL/GenBank/DDBJ databases">
        <title>Draft Genome Sequence of Streptomyces aurantiacus, Which Produces Setomimycin.</title>
        <authorList>
            <person name="Gruening B.A."/>
            <person name="Praeg A."/>
            <person name="Erxleben A."/>
            <person name="Guenther S."/>
            <person name="Mueller M."/>
        </authorList>
    </citation>
    <scope>NUCLEOTIDE SEQUENCE [LARGE SCALE GENOMIC DNA]</scope>
    <source>
        <strain evidence="2 3">JA 4570</strain>
    </source>
</reference>
<dbReference type="AlphaFoldDB" id="S4AUN7"/>
<accession>S4AUN7</accession>
<protein>
    <submittedName>
        <fullName evidence="2">Uncharacterized protein</fullName>
    </submittedName>
</protein>